<dbReference type="Gene3D" id="3.10.350.10">
    <property type="entry name" value="LysM domain"/>
    <property type="match status" value="1"/>
</dbReference>
<feature type="compositionally biased region" description="Low complexity" evidence="1">
    <location>
        <begin position="152"/>
        <end position="174"/>
    </location>
</feature>
<dbReference type="SMART" id="SM00257">
    <property type="entry name" value="LysM"/>
    <property type="match status" value="1"/>
</dbReference>
<dbReference type="Proteomes" id="UP000317180">
    <property type="component" value="Unassembled WGS sequence"/>
</dbReference>
<feature type="transmembrane region" description="Helical" evidence="2">
    <location>
        <begin position="27"/>
        <end position="48"/>
    </location>
</feature>
<dbReference type="PROSITE" id="PS51782">
    <property type="entry name" value="LYSM"/>
    <property type="match status" value="1"/>
</dbReference>
<comment type="caution">
    <text evidence="5">The sequence shown here is derived from an EMBL/GenBank/DDBJ whole genome shotgun (WGS) entry which is preliminary data.</text>
</comment>
<keyword evidence="7" id="KW-1185">Reference proteome</keyword>
<reference evidence="4 7" key="2">
    <citation type="submission" date="2019-06" db="EMBL/GenBank/DDBJ databases">
        <title>Whole genome shotgun sequence of Brevibacillus agri NBRC 15538.</title>
        <authorList>
            <person name="Hosoyama A."/>
            <person name="Uohara A."/>
            <person name="Ohji S."/>
            <person name="Ichikawa N."/>
        </authorList>
    </citation>
    <scope>NUCLEOTIDE SEQUENCE [LARGE SCALE GENOMIC DNA]</scope>
    <source>
        <strain evidence="4 7">NBRC 15538</strain>
    </source>
</reference>
<dbReference type="OrthoDB" id="2583609at2"/>
<keyword evidence="2" id="KW-0472">Membrane</keyword>
<feature type="region of interest" description="Disordered" evidence="1">
    <location>
        <begin position="71"/>
        <end position="176"/>
    </location>
</feature>
<evidence type="ECO:0000313" key="7">
    <source>
        <dbReference type="Proteomes" id="UP000317180"/>
    </source>
</evidence>
<dbReference type="EMBL" id="RHHN01000048">
    <property type="protein sequence ID" value="RNB53335.1"/>
    <property type="molecule type" value="Genomic_DNA"/>
</dbReference>
<dbReference type="CDD" id="cd00118">
    <property type="entry name" value="LysM"/>
    <property type="match status" value="1"/>
</dbReference>
<evidence type="ECO:0000259" key="3">
    <source>
        <dbReference type="PROSITE" id="PS51782"/>
    </source>
</evidence>
<accession>A0A3M8AS07</accession>
<dbReference type="Proteomes" id="UP000276178">
    <property type="component" value="Unassembled WGS sequence"/>
</dbReference>
<dbReference type="EMBL" id="BJOD01000001">
    <property type="protein sequence ID" value="GED24014.1"/>
    <property type="molecule type" value="Genomic_DNA"/>
</dbReference>
<dbReference type="Pfam" id="PF01476">
    <property type="entry name" value="LysM"/>
    <property type="match status" value="1"/>
</dbReference>
<evidence type="ECO:0000313" key="4">
    <source>
        <dbReference type="EMBL" id="GED24014.1"/>
    </source>
</evidence>
<keyword evidence="2" id="KW-1133">Transmembrane helix</keyword>
<feature type="compositionally biased region" description="Low complexity" evidence="1">
    <location>
        <begin position="71"/>
        <end position="94"/>
    </location>
</feature>
<evidence type="ECO:0000256" key="1">
    <source>
        <dbReference type="SAM" id="MobiDB-lite"/>
    </source>
</evidence>
<organism evidence="5 6">
    <name type="scientific">Brevibacillus agri</name>
    <dbReference type="NCBI Taxonomy" id="51101"/>
    <lineage>
        <taxon>Bacteria</taxon>
        <taxon>Bacillati</taxon>
        <taxon>Bacillota</taxon>
        <taxon>Bacilli</taxon>
        <taxon>Bacillales</taxon>
        <taxon>Paenibacillaceae</taxon>
        <taxon>Brevibacillus</taxon>
    </lineage>
</organism>
<feature type="compositionally biased region" description="Polar residues" evidence="1">
    <location>
        <begin position="101"/>
        <end position="112"/>
    </location>
</feature>
<feature type="compositionally biased region" description="Polar residues" evidence="1">
    <location>
        <begin position="139"/>
        <end position="151"/>
    </location>
</feature>
<evidence type="ECO:0000313" key="5">
    <source>
        <dbReference type="EMBL" id="RNB53335.1"/>
    </source>
</evidence>
<feature type="domain" description="LysM" evidence="3">
    <location>
        <begin position="177"/>
        <end position="224"/>
    </location>
</feature>
<evidence type="ECO:0000256" key="2">
    <source>
        <dbReference type="SAM" id="Phobius"/>
    </source>
</evidence>
<sequence length="228" mass="23792">MNLQTNQLPPRRSRHTRPKASVGLKTWVRSGLLVFGLVFFGLIGLELYKANVAREQAEAVDMILTPPEAGEAKTAAAEAETGAETETAASEPTSVALPSTPAETAQPAEQTESASVAASPPATAASSAPASTSAAVAPQTESKPVQQKTESASAAPAPAQPAPEQKPVQPAQKPKVVKHVVQKGETLFMLSRKYYGNNSNVARIAKYNGLNAETQLAEGKVVFVPLSP</sequence>
<proteinExistence type="predicted"/>
<dbReference type="SUPFAM" id="SSF54106">
    <property type="entry name" value="LysM domain"/>
    <property type="match status" value="1"/>
</dbReference>
<reference evidence="5 6" key="1">
    <citation type="submission" date="2018-10" db="EMBL/GenBank/DDBJ databases">
        <title>Phylogenomics of Brevibacillus.</title>
        <authorList>
            <person name="Dunlap C."/>
        </authorList>
    </citation>
    <scope>NUCLEOTIDE SEQUENCE [LARGE SCALE GENOMIC DNA]</scope>
    <source>
        <strain evidence="5 6">NRRL NRS 1219</strain>
    </source>
</reference>
<evidence type="ECO:0000313" key="6">
    <source>
        <dbReference type="Proteomes" id="UP000276178"/>
    </source>
</evidence>
<keyword evidence="2" id="KW-0812">Transmembrane</keyword>
<name>A0A3M8AS07_9BACL</name>
<feature type="compositionally biased region" description="Low complexity" evidence="1">
    <location>
        <begin position="113"/>
        <end position="138"/>
    </location>
</feature>
<dbReference type="RefSeq" id="WP_005836235.1">
    <property type="nucleotide sequence ID" value="NZ_BJOD01000001.1"/>
</dbReference>
<protein>
    <submittedName>
        <fullName evidence="5">LysM domain-containing protein</fullName>
    </submittedName>
</protein>
<gene>
    <name evidence="4" type="ORF">BAG01nite_01160</name>
    <name evidence="5" type="ORF">EB820_17260</name>
</gene>
<dbReference type="InterPro" id="IPR036779">
    <property type="entry name" value="LysM_dom_sf"/>
</dbReference>
<dbReference type="AlphaFoldDB" id="A0A3M8AS07"/>
<dbReference type="InterPro" id="IPR018392">
    <property type="entry name" value="LysM"/>
</dbReference>